<dbReference type="EMBL" id="AZEH01000041">
    <property type="protein sequence ID" value="KRL04010.1"/>
    <property type="molecule type" value="Genomic_DNA"/>
</dbReference>
<protein>
    <submittedName>
        <fullName evidence="2">Uncharacterized protein</fullName>
    </submittedName>
</protein>
<name>A0A0R1MG14_9LACO</name>
<keyword evidence="1" id="KW-1133">Transmembrane helix</keyword>
<keyword evidence="1" id="KW-0812">Transmembrane</keyword>
<proteinExistence type="predicted"/>
<sequence>MIIESNLKLERSVLAILAGIMNPLLVLAAINGIKQLPFFLLLQFKVPQFFLLHTFVHIK</sequence>
<keyword evidence="1" id="KW-0472">Membrane</keyword>
<organism evidence="2 3">
    <name type="scientific">Liquorilactobacillus oeni DSM 19972</name>
    <dbReference type="NCBI Taxonomy" id="1423777"/>
    <lineage>
        <taxon>Bacteria</taxon>
        <taxon>Bacillati</taxon>
        <taxon>Bacillota</taxon>
        <taxon>Bacilli</taxon>
        <taxon>Lactobacillales</taxon>
        <taxon>Lactobacillaceae</taxon>
        <taxon>Liquorilactobacillus</taxon>
    </lineage>
</organism>
<dbReference type="Proteomes" id="UP000051686">
    <property type="component" value="Unassembled WGS sequence"/>
</dbReference>
<evidence type="ECO:0000313" key="2">
    <source>
        <dbReference type="EMBL" id="KRL04010.1"/>
    </source>
</evidence>
<evidence type="ECO:0000313" key="3">
    <source>
        <dbReference type="Proteomes" id="UP000051686"/>
    </source>
</evidence>
<feature type="transmembrane region" description="Helical" evidence="1">
    <location>
        <begin position="12"/>
        <end position="30"/>
    </location>
</feature>
<gene>
    <name evidence="2" type="ORF">FD46_GL000013</name>
</gene>
<evidence type="ECO:0000256" key="1">
    <source>
        <dbReference type="SAM" id="Phobius"/>
    </source>
</evidence>
<dbReference type="PATRIC" id="fig|1423777.3.peg.14"/>
<keyword evidence="3" id="KW-1185">Reference proteome</keyword>
<accession>A0A0R1MG14</accession>
<reference evidence="2 3" key="1">
    <citation type="journal article" date="2015" name="Genome Announc.">
        <title>Expanding the biotechnology potential of lactobacilli through comparative genomics of 213 strains and associated genera.</title>
        <authorList>
            <person name="Sun Z."/>
            <person name="Harris H.M."/>
            <person name="McCann A."/>
            <person name="Guo C."/>
            <person name="Argimon S."/>
            <person name="Zhang W."/>
            <person name="Yang X."/>
            <person name="Jeffery I.B."/>
            <person name="Cooney J.C."/>
            <person name="Kagawa T.F."/>
            <person name="Liu W."/>
            <person name="Song Y."/>
            <person name="Salvetti E."/>
            <person name="Wrobel A."/>
            <person name="Rasinkangas P."/>
            <person name="Parkhill J."/>
            <person name="Rea M.C."/>
            <person name="O'Sullivan O."/>
            <person name="Ritari J."/>
            <person name="Douillard F.P."/>
            <person name="Paul Ross R."/>
            <person name="Yang R."/>
            <person name="Briner A.E."/>
            <person name="Felis G.E."/>
            <person name="de Vos W.M."/>
            <person name="Barrangou R."/>
            <person name="Klaenhammer T.R."/>
            <person name="Caufield P.W."/>
            <person name="Cui Y."/>
            <person name="Zhang H."/>
            <person name="O'Toole P.W."/>
        </authorList>
    </citation>
    <scope>NUCLEOTIDE SEQUENCE [LARGE SCALE GENOMIC DNA]</scope>
    <source>
        <strain evidence="2 3">DSM 19972</strain>
    </source>
</reference>
<dbReference type="AlphaFoldDB" id="A0A0R1MG14"/>
<comment type="caution">
    <text evidence="2">The sequence shown here is derived from an EMBL/GenBank/DDBJ whole genome shotgun (WGS) entry which is preliminary data.</text>
</comment>